<evidence type="ECO:0000313" key="2">
    <source>
        <dbReference type="EMBL" id="KXA37297.1"/>
    </source>
</evidence>
<feature type="transmembrane region" description="Helical" evidence="1">
    <location>
        <begin position="7"/>
        <end position="28"/>
    </location>
</feature>
<reference evidence="2 3" key="1">
    <citation type="submission" date="2016-01" db="EMBL/GenBank/DDBJ databases">
        <authorList>
            <person name="Mitreva M."/>
            <person name="Pepin K.H."/>
            <person name="Mihindukulasuriya K.A."/>
            <person name="Fulton R."/>
            <person name="Fronick C."/>
            <person name="O'Laughlin M."/>
            <person name="Miner T."/>
            <person name="Herter B."/>
            <person name="Rosa B.A."/>
            <person name="Cordes M."/>
            <person name="Tomlinson C."/>
            <person name="Wollam A."/>
            <person name="Palsikar V.B."/>
            <person name="Mardis E.R."/>
            <person name="Wilson R.K."/>
        </authorList>
    </citation>
    <scope>NUCLEOTIDE SEQUENCE [LARGE SCALE GENOMIC DNA]</scope>
    <source>
        <strain evidence="2 3">MJR7738</strain>
    </source>
</reference>
<protein>
    <submittedName>
        <fullName evidence="2">Uncharacterized protein</fullName>
    </submittedName>
</protein>
<keyword evidence="1" id="KW-1133">Transmembrane helix</keyword>
<proteinExistence type="predicted"/>
<accession>A0ABD4EE77</accession>
<comment type="caution">
    <text evidence="2">The sequence shown here is derived from an EMBL/GenBank/DDBJ whole genome shotgun (WGS) entry which is preliminary data.</text>
</comment>
<evidence type="ECO:0000256" key="1">
    <source>
        <dbReference type="SAM" id="Phobius"/>
    </source>
</evidence>
<keyword evidence="1" id="KW-0812">Transmembrane</keyword>
<dbReference type="Proteomes" id="UP000070063">
    <property type="component" value="Unassembled WGS sequence"/>
</dbReference>
<evidence type="ECO:0000313" key="3">
    <source>
        <dbReference type="Proteomes" id="UP000070063"/>
    </source>
</evidence>
<keyword evidence="1" id="KW-0472">Membrane</keyword>
<feature type="transmembrane region" description="Helical" evidence="1">
    <location>
        <begin position="40"/>
        <end position="60"/>
    </location>
</feature>
<gene>
    <name evidence="2" type="ORF">HMPREF3225_01778</name>
</gene>
<sequence length="272" mass="32532">MSGIMSIACVFIIWLFLTIFFILVTGNVVIKGETFPLENLWIFIVLWIILFFVIIAFLLYRRYTQKQFAKIIKDEKNNEFKIFDNGEYFYQAPLITIDKQYIPIYGNKNIYYTTDFNNVIQKWMSIIGFFPLFGIFLKSDNHILKIKRIKLLSLRPHYKVYLDKTNIGILQRQKLITEKGMKQQLPYTFYSNKNTMYKFINPYLSMNTKIVKDDKVIFDAHRSFFDLNKIQYTKSRGERHTIQIDNTSELDYPDEVFLGLYIQILINKRTND</sequence>
<organism evidence="2 3">
    <name type="scientific">Staphylococcus lugdunensis</name>
    <dbReference type="NCBI Taxonomy" id="28035"/>
    <lineage>
        <taxon>Bacteria</taxon>
        <taxon>Bacillati</taxon>
        <taxon>Bacillota</taxon>
        <taxon>Bacilli</taxon>
        <taxon>Bacillales</taxon>
        <taxon>Staphylococcaceae</taxon>
        <taxon>Staphylococcus</taxon>
    </lineage>
</organism>
<dbReference type="EMBL" id="LRQI01000077">
    <property type="protein sequence ID" value="KXA37297.1"/>
    <property type="molecule type" value="Genomic_DNA"/>
</dbReference>
<dbReference type="AlphaFoldDB" id="A0ABD4EE77"/>
<name>A0ABD4EE77_STALU</name>